<dbReference type="GO" id="GO:0008641">
    <property type="term" value="F:ubiquitin-like modifier activating enzyme activity"/>
    <property type="evidence" value="ECO:0007669"/>
    <property type="project" value="InterPro"/>
</dbReference>
<dbReference type="GO" id="GO:0005737">
    <property type="term" value="C:cytoplasm"/>
    <property type="evidence" value="ECO:0007669"/>
    <property type="project" value="TreeGrafter"/>
</dbReference>
<dbReference type="InterPro" id="IPR000594">
    <property type="entry name" value="ThiF_NAD_FAD-bd"/>
</dbReference>
<dbReference type="SUPFAM" id="SSF69572">
    <property type="entry name" value="Activating enzymes of the ubiquitin-like proteins"/>
    <property type="match status" value="1"/>
</dbReference>
<dbReference type="AlphaFoldDB" id="A0A0F9H5C5"/>
<feature type="compositionally biased region" description="Basic and acidic residues" evidence="1">
    <location>
        <begin position="377"/>
        <end position="398"/>
    </location>
</feature>
<evidence type="ECO:0000313" key="3">
    <source>
        <dbReference type="EMBL" id="KKM06264.1"/>
    </source>
</evidence>
<dbReference type="EMBL" id="LAZR01016036">
    <property type="protein sequence ID" value="KKM06264.1"/>
    <property type="molecule type" value="Genomic_DNA"/>
</dbReference>
<feature type="region of interest" description="Disordered" evidence="1">
    <location>
        <begin position="367"/>
        <end position="398"/>
    </location>
</feature>
<dbReference type="Gene3D" id="3.40.50.720">
    <property type="entry name" value="NAD(P)-binding Rossmann-like Domain"/>
    <property type="match status" value="1"/>
</dbReference>
<dbReference type="GO" id="GO:0016779">
    <property type="term" value="F:nucleotidyltransferase activity"/>
    <property type="evidence" value="ECO:0007669"/>
    <property type="project" value="TreeGrafter"/>
</dbReference>
<accession>A0A0F9H5C5</accession>
<name>A0A0F9H5C5_9ZZZZ</name>
<dbReference type="InterPro" id="IPR045886">
    <property type="entry name" value="ThiF/MoeB/HesA"/>
</dbReference>
<evidence type="ECO:0000259" key="2">
    <source>
        <dbReference type="Pfam" id="PF00899"/>
    </source>
</evidence>
<proteinExistence type="predicted"/>
<gene>
    <name evidence="3" type="ORF">LCGC14_1745740</name>
</gene>
<comment type="caution">
    <text evidence="3">The sequence shown here is derived from an EMBL/GenBank/DDBJ whole genome shotgun (WGS) entry which is preliminary data.</text>
</comment>
<dbReference type="Pfam" id="PF00899">
    <property type="entry name" value="ThiF"/>
    <property type="match status" value="1"/>
</dbReference>
<evidence type="ECO:0000256" key="1">
    <source>
        <dbReference type="SAM" id="MobiDB-lite"/>
    </source>
</evidence>
<sequence>MIRPDEPTEAAPTRTVTVVGAGNIGSFLIPLLGRMGRIGHVTIIDRDVYEQKNLTVQDISGGDVGKPKAEVQARRLKRLFPWVEAEAIVASAADVPLGRYRSDLLLMCLDSKAARQDVHRPGYRLGMVMIDAGVNATAGMLARVTVYVPGPGSACLECGWSQRDYDALEQARPCLDGRIEATPTNSPSCLGALAASLQAIEAGKHLNGEAGGLSGGQEVVLDVQSQAHCVTALRPDPACRFDHQVWEIEPIRPGAGQITLGEAMDLGGADRLGGPATIELEGQPFVRTLQCTECGQVRLTLRLLGRLRLSDRRCRRCGRKMTPLGADMAGRLGRASVARRTLDKSLKSIGFEDGDVLTVMGRSGAAGHFELGGGPGRTRDGNCRQNGQKERHRDGRNL</sequence>
<dbReference type="PANTHER" id="PTHR10953">
    <property type="entry name" value="UBIQUITIN-ACTIVATING ENZYME E1"/>
    <property type="match status" value="1"/>
</dbReference>
<dbReference type="GO" id="GO:0004792">
    <property type="term" value="F:thiosulfate-cyanide sulfurtransferase activity"/>
    <property type="evidence" value="ECO:0007669"/>
    <property type="project" value="TreeGrafter"/>
</dbReference>
<reference evidence="3" key="1">
    <citation type="journal article" date="2015" name="Nature">
        <title>Complex archaea that bridge the gap between prokaryotes and eukaryotes.</title>
        <authorList>
            <person name="Spang A."/>
            <person name="Saw J.H."/>
            <person name="Jorgensen S.L."/>
            <person name="Zaremba-Niedzwiedzka K."/>
            <person name="Martijn J."/>
            <person name="Lind A.E."/>
            <person name="van Eijk R."/>
            <person name="Schleper C."/>
            <person name="Guy L."/>
            <person name="Ettema T.J."/>
        </authorList>
    </citation>
    <scope>NUCLEOTIDE SEQUENCE</scope>
</reference>
<feature type="domain" description="THIF-type NAD/FAD binding fold" evidence="2">
    <location>
        <begin position="15"/>
        <end position="209"/>
    </location>
</feature>
<protein>
    <recommendedName>
        <fullName evidence="2">THIF-type NAD/FAD binding fold domain-containing protein</fullName>
    </recommendedName>
</protein>
<dbReference type="PANTHER" id="PTHR10953:SF247">
    <property type="entry name" value="SLL6053 PROTEIN"/>
    <property type="match status" value="1"/>
</dbReference>
<organism evidence="3">
    <name type="scientific">marine sediment metagenome</name>
    <dbReference type="NCBI Taxonomy" id="412755"/>
    <lineage>
        <taxon>unclassified sequences</taxon>
        <taxon>metagenomes</taxon>
        <taxon>ecological metagenomes</taxon>
    </lineage>
</organism>
<dbReference type="InterPro" id="IPR035985">
    <property type="entry name" value="Ubiquitin-activating_enz"/>
</dbReference>